<feature type="site" description="Important for catalysis" evidence="5">
    <location>
        <position position="103"/>
    </location>
</feature>
<keyword evidence="2 5" id="KW-0456">Lyase</keyword>
<feature type="binding site" evidence="5">
    <location>
        <position position="283"/>
    </location>
    <ligand>
        <name>substrate</name>
        <note>ligand shared between two neighboring subunits</note>
    </ligand>
</feature>
<feature type="binding site" evidence="5">
    <location>
        <position position="268"/>
    </location>
    <ligand>
        <name>substrate</name>
        <note>ligand shared between two neighboring subunits</note>
    </ligand>
</feature>
<gene>
    <name evidence="5" type="primary">menB</name>
    <name evidence="6" type="ORF">B7R54_15530</name>
</gene>
<evidence type="ECO:0000313" key="7">
    <source>
        <dbReference type="Proteomes" id="UP000256486"/>
    </source>
</evidence>
<dbReference type="FunFam" id="1.10.12.10:FF:000003">
    <property type="entry name" value="1,4-dihydroxy-2-naphthoyl-CoA synthase"/>
    <property type="match status" value="1"/>
</dbReference>
<keyword evidence="7" id="KW-1185">Reference proteome</keyword>
<evidence type="ECO:0000256" key="2">
    <source>
        <dbReference type="ARBA" id="ARBA00023239"/>
    </source>
</evidence>
<comment type="catalytic activity">
    <reaction evidence="1 5">
        <text>2-succinylbenzoyl-CoA + H(+) = 1,4-dihydroxy-2-naphthoyl-CoA + H2O</text>
        <dbReference type="Rhea" id="RHEA:26562"/>
        <dbReference type="ChEBI" id="CHEBI:15377"/>
        <dbReference type="ChEBI" id="CHEBI:15378"/>
        <dbReference type="ChEBI" id="CHEBI:57364"/>
        <dbReference type="ChEBI" id="CHEBI:58897"/>
        <dbReference type="EC" id="4.1.3.36"/>
    </reaction>
</comment>
<feature type="site" description="Important for catalysis" evidence="5">
    <location>
        <position position="166"/>
    </location>
</feature>
<dbReference type="Proteomes" id="UP000256486">
    <property type="component" value="Unassembled WGS sequence"/>
</dbReference>
<comment type="similarity">
    <text evidence="5">Belongs to the enoyl-CoA hydratase/isomerase family. MenB subfamily.</text>
</comment>
<dbReference type="GO" id="GO:0008935">
    <property type="term" value="F:1,4-dihydroxy-2-naphthoyl-CoA synthase activity"/>
    <property type="evidence" value="ECO:0007669"/>
    <property type="project" value="UniProtKB-UniRule"/>
</dbReference>
<dbReference type="NCBIfam" id="NF006186">
    <property type="entry name" value="PRK08321.1"/>
    <property type="match status" value="1"/>
</dbReference>
<evidence type="ECO:0000256" key="1">
    <source>
        <dbReference type="ARBA" id="ARBA00000177"/>
    </source>
</evidence>
<dbReference type="InterPro" id="IPR014748">
    <property type="entry name" value="Enoyl-CoA_hydra_C"/>
</dbReference>
<comment type="function">
    <text evidence="3 5">Converts o-succinylbenzoyl-CoA (OSB-CoA) to 1,4-dihydroxy-2-naphthoyl-CoA (DHNA-CoA).</text>
</comment>
<evidence type="ECO:0000256" key="4">
    <source>
        <dbReference type="ARBA" id="ARBA00066833"/>
    </source>
</evidence>
<dbReference type="Gene3D" id="1.10.12.10">
    <property type="entry name" value="Lyase 2-enoyl-coa Hydratase, Chain A, domain 2"/>
    <property type="match status" value="1"/>
</dbReference>
<evidence type="ECO:0000256" key="3">
    <source>
        <dbReference type="ARBA" id="ARBA00054238"/>
    </source>
</evidence>
<dbReference type="CDD" id="cd06558">
    <property type="entry name" value="crotonase-like"/>
    <property type="match status" value="1"/>
</dbReference>
<feature type="binding site" description="in other chain" evidence="5">
    <location>
        <begin position="138"/>
        <end position="142"/>
    </location>
    <ligand>
        <name>substrate</name>
        <note>ligand shared between two neighboring subunits</note>
    </ligand>
</feature>
<sequence>MTNVSDLFDESVWMPVDGFSDLTDITYHHDTAGRVARVAFNRPEVLNAFRPQSVDELFRVLEDARQNTRIGVVLLTGNGPSPKDGKWAFCSGGDQRIRGRDGYQYKDGTHSTGRLHILEVQRLIRFMPKVVIAVVPGWAAGGGHSLHVTCDLTIASAEHAHFKQTDADVGSFDGGYGSAYLARQVGQKFAREIFFLGQEYGAQRAYEMGAINAVVPHAELESTAYAWANTILGKSPTAIRMLKFSFNAVDDGLVGQQLFAGEATRLAYGTDEAVEGRDSFLEKREADWGPYPWQF</sequence>
<dbReference type="SUPFAM" id="SSF52096">
    <property type="entry name" value="ClpP/crotonase"/>
    <property type="match status" value="1"/>
</dbReference>
<feature type="site" description="Important for catalysis" evidence="5">
    <location>
        <position position="268"/>
    </location>
</feature>
<evidence type="ECO:0000256" key="5">
    <source>
        <dbReference type="HAMAP-Rule" id="MF_01934"/>
    </source>
</evidence>
<proteinExistence type="inferred from homology"/>
<feature type="binding site" description="in other chain" evidence="5">
    <location>
        <begin position="91"/>
        <end position="95"/>
    </location>
    <ligand>
        <name>substrate</name>
        <note>ligand shared between two neighboring subunits</note>
    </ligand>
</feature>
<organism evidence="6 7">
    <name type="scientific">Subtercola boreus</name>
    <dbReference type="NCBI Taxonomy" id="120213"/>
    <lineage>
        <taxon>Bacteria</taxon>
        <taxon>Bacillati</taxon>
        <taxon>Actinomycetota</taxon>
        <taxon>Actinomycetes</taxon>
        <taxon>Micrococcales</taxon>
        <taxon>Microbacteriaceae</taxon>
        <taxon>Subtercola</taxon>
    </lineage>
</organism>
<feature type="binding site" description="in other chain" evidence="5">
    <location>
        <position position="171"/>
    </location>
    <ligand>
        <name>substrate</name>
        <note>ligand shared between two neighboring subunits</note>
    </ligand>
</feature>
<feature type="binding site" description="in other chain" evidence="5">
    <location>
        <position position="103"/>
    </location>
    <ligand>
        <name>substrate</name>
        <note>ligand shared between two neighboring subunits</note>
    </ligand>
</feature>
<name>A0A3E0VKP2_9MICO</name>
<dbReference type="InterPro" id="IPR029045">
    <property type="entry name" value="ClpP/crotonase-like_dom_sf"/>
</dbReference>
<comment type="caution">
    <text evidence="5">Lacks conserved residue(s) required for the propagation of feature annotation.</text>
</comment>
<dbReference type="Gene3D" id="3.90.226.10">
    <property type="entry name" value="2-enoyl-CoA Hydratase, Chain A, domain 1"/>
    <property type="match status" value="1"/>
</dbReference>
<dbReference type="InterPro" id="IPR010198">
    <property type="entry name" value="DHNA-CoA_synthase_MenB"/>
</dbReference>
<evidence type="ECO:0000313" key="6">
    <source>
        <dbReference type="EMBL" id="RFA10456.1"/>
    </source>
</evidence>
<dbReference type="AlphaFoldDB" id="A0A3E0VKP2"/>
<dbReference type="UniPathway" id="UPA00079"/>
<dbReference type="Pfam" id="PF00378">
    <property type="entry name" value="ECH_1"/>
    <property type="match status" value="1"/>
</dbReference>
<comment type="pathway">
    <text evidence="5">Quinol/quinone metabolism; menaquinone biosynthesis.</text>
</comment>
<dbReference type="NCBIfam" id="TIGR01929">
    <property type="entry name" value="menB"/>
    <property type="match status" value="1"/>
</dbReference>
<dbReference type="EC" id="4.1.3.36" evidence="4 5"/>
<feature type="binding site" description="in other chain" evidence="5">
    <location>
        <position position="165"/>
    </location>
    <ligand>
        <name>substrate</name>
        <note>ligand shared between two neighboring subunits</note>
    </ligand>
</feature>
<protein>
    <recommendedName>
        <fullName evidence="4 5">1,4-dihydroxy-2-naphthoyl-CoA synthase</fullName>
        <shortName evidence="5">DHNA-CoA synthase</shortName>
        <ecNumber evidence="4 5">4.1.3.36</ecNumber>
    </recommendedName>
</protein>
<dbReference type="OrthoDB" id="9807606at2"/>
<comment type="pathway">
    <text evidence="5">Quinol/quinone metabolism; 1,4-dihydroxy-2-naphthoate biosynthesis; 1,4-dihydroxy-2-naphthoate from chorismate: step 6/7.</text>
</comment>
<keyword evidence="5" id="KW-0474">Menaquinone biosynthesis</keyword>
<accession>A0A3E0VKP2</accession>
<comment type="caution">
    <text evidence="6">The sequence shown here is derived from an EMBL/GenBank/DDBJ whole genome shotgun (WGS) entry which is preliminary data.</text>
</comment>
<dbReference type="HAMAP" id="MF_01934">
    <property type="entry name" value="MenB"/>
    <property type="match status" value="1"/>
</dbReference>
<dbReference type="UniPathway" id="UPA01057">
    <property type="reaction ID" value="UER00167"/>
</dbReference>
<dbReference type="FunFam" id="3.90.226.10:FF:000003">
    <property type="entry name" value="1,4-dihydroxy-2-naphthoyl-CoA synthase"/>
    <property type="match status" value="1"/>
</dbReference>
<dbReference type="EMBL" id="NBWZ01000001">
    <property type="protein sequence ID" value="RFA10456.1"/>
    <property type="molecule type" value="Genomic_DNA"/>
</dbReference>
<dbReference type="PANTHER" id="PTHR43113">
    <property type="entry name" value="NUCLEOSIDE-DIPHOSPHATE-SUGAR EPIMERASE"/>
    <property type="match status" value="1"/>
</dbReference>
<dbReference type="InterPro" id="IPR001753">
    <property type="entry name" value="Enoyl-CoA_hydra/iso"/>
</dbReference>
<dbReference type="RefSeq" id="WP_116415831.1">
    <property type="nucleotide sequence ID" value="NZ_NBWZ01000001.1"/>
</dbReference>
<reference evidence="6 7" key="1">
    <citation type="submission" date="2017-04" db="EMBL/GenBank/DDBJ databases">
        <title>Comparative genome analysis of Subtercola boreus.</title>
        <authorList>
            <person name="Cho Y.-J."/>
            <person name="Cho A."/>
            <person name="Kim O.-S."/>
            <person name="Lee J.-I."/>
        </authorList>
    </citation>
    <scope>NUCLEOTIDE SEQUENCE [LARGE SCALE GENOMIC DNA]</scope>
    <source>
        <strain evidence="6 7">K300</strain>
    </source>
</reference>
<dbReference type="GO" id="GO:0009234">
    <property type="term" value="P:menaquinone biosynthetic process"/>
    <property type="evidence" value="ECO:0007669"/>
    <property type="project" value="UniProtKB-UniRule"/>
</dbReference>
<dbReference type="PANTHER" id="PTHR43113:SF1">
    <property type="entry name" value="1,4-DIHYDROXY-2-NAPHTHOYL-COA SYNTHASE, PEROXISOMAL"/>
    <property type="match status" value="1"/>
</dbReference>